<evidence type="ECO:0000313" key="3">
    <source>
        <dbReference type="Proteomes" id="UP001600424"/>
    </source>
</evidence>
<accession>A0ABW6JAF0</accession>
<gene>
    <name evidence="2" type="ORF">ACFQ63_40850</name>
</gene>
<reference evidence="2 3" key="1">
    <citation type="submission" date="2024-09" db="EMBL/GenBank/DDBJ databases">
        <title>The Natural Products Discovery Center: Release of the First 8490 Sequenced Strains for Exploring Actinobacteria Biosynthetic Diversity.</title>
        <authorList>
            <person name="Kalkreuter E."/>
            <person name="Kautsar S.A."/>
            <person name="Yang D."/>
            <person name="Bader C.D."/>
            <person name="Teijaro C.N."/>
            <person name="Fluegel L."/>
            <person name="Davis C.M."/>
            <person name="Simpson J.R."/>
            <person name="Lauterbach L."/>
            <person name="Steele A.D."/>
            <person name="Gui C."/>
            <person name="Meng S."/>
            <person name="Li G."/>
            <person name="Viehrig K."/>
            <person name="Ye F."/>
            <person name="Su P."/>
            <person name="Kiefer A.F."/>
            <person name="Nichols A."/>
            <person name="Cepeda A.J."/>
            <person name="Yan W."/>
            <person name="Fan B."/>
            <person name="Jiang Y."/>
            <person name="Adhikari A."/>
            <person name="Zheng C.-J."/>
            <person name="Schuster L."/>
            <person name="Cowan T.M."/>
            <person name="Smanski M.J."/>
            <person name="Chevrette M.G."/>
            <person name="De Carvalho L.P.S."/>
            <person name="Shen B."/>
        </authorList>
    </citation>
    <scope>NUCLEOTIDE SEQUENCE [LARGE SCALE GENOMIC DNA]</scope>
    <source>
        <strain evidence="2 3">NPDC056472</strain>
    </source>
</reference>
<keyword evidence="3" id="KW-1185">Reference proteome</keyword>
<proteinExistence type="predicted"/>
<sequence>MGWTISHGTVTGEPTHRSYNAVGSLAQAAAHALTARDWALLRPVLHRPSGDPFQISPDGARAAAGLLLRAADSGLMDRQSGQLARDLAAAATRAAAARQLWNWS</sequence>
<dbReference type="Proteomes" id="UP001600424">
    <property type="component" value="Unassembled WGS sequence"/>
</dbReference>
<organism evidence="2 3">
    <name type="scientific">Streptomyces wedmorensis</name>
    <dbReference type="NCBI Taxonomy" id="43759"/>
    <lineage>
        <taxon>Bacteria</taxon>
        <taxon>Bacillati</taxon>
        <taxon>Actinomycetota</taxon>
        <taxon>Actinomycetes</taxon>
        <taxon>Kitasatosporales</taxon>
        <taxon>Streptomycetaceae</taxon>
        <taxon>Streptomyces</taxon>
    </lineage>
</organism>
<dbReference type="RefSeq" id="WP_376247450.1">
    <property type="nucleotide sequence ID" value="NZ_JBHTRV010000082.1"/>
</dbReference>
<feature type="domain" description="DUF7739" evidence="1">
    <location>
        <begin position="14"/>
        <end position="104"/>
    </location>
</feature>
<name>A0ABW6JAF0_STRWE</name>
<evidence type="ECO:0000259" key="1">
    <source>
        <dbReference type="Pfam" id="PF24881"/>
    </source>
</evidence>
<protein>
    <recommendedName>
        <fullName evidence="1">DUF7739 domain-containing protein</fullName>
    </recommendedName>
</protein>
<dbReference type="Pfam" id="PF24881">
    <property type="entry name" value="DUF7739"/>
    <property type="match status" value="1"/>
</dbReference>
<dbReference type="InterPro" id="IPR056641">
    <property type="entry name" value="DUF7739"/>
</dbReference>
<dbReference type="EMBL" id="JBHTRV010000082">
    <property type="protein sequence ID" value="MFE5985995.1"/>
    <property type="molecule type" value="Genomic_DNA"/>
</dbReference>
<evidence type="ECO:0000313" key="2">
    <source>
        <dbReference type="EMBL" id="MFE5985995.1"/>
    </source>
</evidence>
<comment type="caution">
    <text evidence="2">The sequence shown here is derived from an EMBL/GenBank/DDBJ whole genome shotgun (WGS) entry which is preliminary data.</text>
</comment>